<dbReference type="RefSeq" id="XP_001647109.1">
    <property type="nucleotide sequence ID" value="XM_001647059.1"/>
</dbReference>
<dbReference type="eggNOG" id="KOG0027">
    <property type="taxonomic scope" value="Eukaryota"/>
</dbReference>
<dbReference type="AlphaFoldDB" id="A7TF05"/>
<keyword evidence="5" id="KW-1185">Reference proteome</keyword>
<dbReference type="PROSITE" id="PS50222">
    <property type="entry name" value="EF_HAND_2"/>
    <property type="match status" value="2"/>
</dbReference>
<dbReference type="InParanoid" id="A7TF05"/>
<evidence type="ECO:0000256" key="2">
    <source>
        <dbReference type="ARBA" id="ARBA00022837"/>
    </source>
</evidence>
<feature type="domain" description="EF-hand" evidence="3">
    <location>
        <begin position="15"/>
        <end position="50"/>
    </location>
</feature>
<dbReference type="PANTHER" id="PTHR23049">
    <property type="entry name" value="MYOSIN REGULATORY LIGHT CHAIN 2"/>
    <property type="match status" value="1"/>
</dbReference>
<organism evidence="5">
    <name type="scientific">Vanderwaltozyma polyspora (strain ATCC 22028 / DSM 70294 / BCRC 21397 / CBS 2163 / NBRC 10782 / NRRL Y-8283 / UCD 57-17)</name>
    <name type="common">Kluyveromyces polysporus</name>
    <dbReference type="NCBI Taxonomy" id="436907"/>
    <lineage>
        <taxon>Eukaryota</taxon>
        <taxon>Fungi</taxon>
        <taxon>Dikarya</taxon>
        <taxon>Ascomycota</taxon>
        <taxon>Saccharomycotina</taxon>
        <taxon>Saccharomycetes</taxon>
        <taxon>Saccharomycetales</taxon>
        <taxon>Saccharomycetaceae</taxon>
        <taxon>Vanderwaltozyma</taxon>
    </lineage>
</organism>
<dbReference type="FunFam" id="1.10.238.10:FF:000178">
    <property type="entry name" value="Calmodulin-2 A"/>
    <property type="match status" value="1"/>
</dbReference>
<dbReference type="InterPro" id="IPR018247">
    <property type="entry name" value="EF_Hand_1_Ca_BS"/>
</dbReference>
<dbReference type="GO" id="GO:1902404">
    <property type="term" value="P:mitotic actomyosin contractile ring contraction"/>
    <property type="evidence" value="ECO:0007669"/>
    <property type="project" value="EnsemblFungi"/>
</dbReference>
<keyword evidence="2" id="KW-0106">Calcium</keyword>
<dbReference type="OMA" id="DAFQMID"/>
<dbReference type="STRING" id="436907.A7TF05"/>
<dbReference type="GO" id="GO:0000142">
    <property type="term" value="C:cellular bud neck contractile ring"/>
    <property type="evidence" value="ECO:0007669"/>
    <property type="project" value="EnsemblFungi"/>
</dbReference>
<gene>
    <name evidence="4" type="ORF">Kpol_1050p111</name>
</gene>
<name>A7TF05_VANPO</name>
<dbReference type="HOGENOM" id="CLU_061288_9_2_1"/>
<dbReference type="PhylomeDB" id="A7TF05"/>
<dbReference type="Proteomes" id="UP000000267">
    <property type="component" value="Unassembled WGS sequence"/>
</dbReference>
<dbReference type="InterPro" id="IPR050403">
    <property type="entry name" value="Myosin_RLC"/>
</dbReference>
<dbReference type="SMART" id="SM00054">
    <property type="entry name" value="EFh"/>
    <property type="match status" value="2"/>
</dbReference>
<dbReference type="GeneID" id="5547586"/>
<dbReference type="InterPro" id="IPR011992">
    <property type="entry name" value="EF-hand-dom_pair"/>
</dbReference>
<dbReference type="EMBL" id="DS480381">
    <property type="protein sequence ID" value="EDO19251.1"/>
    <property type="molecule type" value="Genomic_DNA"/>
</dbReference>
<evidence type="ECO:0000256" key="1">
    <source>
        <dbReference type="ARBA" id="ARBA00022737"/>
    </source>
</evidence>
<dbReference type="InterPro" id="IPR002048">
    <property type="entry name" value="EF_hand_dom"/>
</dbReference>
<proteinExistence type="predicted"/>
<dbReference type="FunCoup" id="A7TF05">
    <property type="interactions" value="42"/>
</dbReference>
<dbReference type="PROSITE" id="PS00018">
    <property type="entry name" value="EF_HAND_1"/>
    <property type="match status" value="1"/>
</dbReference>
<dbReference type="Pfam" id="PF13499">
    <property type="entry name" value="EF-hand_7"/>
    <property type="match status" value="1"/>
</dbReference>
<dbReference type="CDD" id="cd00051">
    <property type="entry name" value="EFh"/>
    <property type="match status" value="1"/>
</dbReference>
<dbReference type="GO" id="GO:0000131">
    <property type="term" value="C:incipient cellular bud site"/>
    <property type="evidence" value="ECO:0007669"/>
    <property type="project" value="EnsemblFungi"/>
</dbReference>
<sequence>MDSSTSVNFNVLSSELIDRLKVAFQMIDDDGDGSITKEDLKKTFKTLGVTIGENELDGMLNSGGVGEEVSFPEFLRVMSGSFEQFSSKKELEDSFKNISSESDGNVSQQELTMHLKEAGFQDAESQFSEITKHYGGGDKKNGKFKSELFLNSIGNE</sequence>
<evidence type="ECO:0000313" key="4">
    <source>
        <dbReference type="EMBL" id="EDO19251.1"/>
    </source>
</evidence>
<dbReference type="KEGG" id="vpo:Kpol_1050p111"/>
<dbReference type="GO" id="GO:0005509">
    <property type="term" value="F:calcium ion binding"/>
    <property type="evidence" value="ECO:0007669"/>
    <property type="project" value="InterPro"/>
</dbReference>
<dbReference type="GO" id="GO:0016460">
    <property type="term" value="C:myosin II complex"/>
    <property type="evidence" value="ECO:0007669"/>
    <property type="project" value="EnsemblFungi"/>
</dbReference>
<dbReference type="OrthoDB" id="429467at2759"/>
<keyword evidence="1" id="KW-0677">Repeat</keyword>
<evidence type="ECO:0000313" key="5">
    <source>
        <dbReference type="Proteomes" id="UP000000267"/>
    </source>
</evidence>
<evidence type="ECO:0000259" key="3">
    <source>
        <dbReference type="PROSITE" id="PS50222"/>
    </source>
</evidence>
<accession>A7TF05</accession>
<protein>
    <recommendedName>
        <fullName evidence="3">EF-hand domain-containing protein</fullName>
    </recommendedName>
</protein>
<dbReference type="Gene3D" id="1.10.238.10">
    <property type="entry name" value="EF-hand"/>
    <property type="match status" value="2"/>
</dbReference>
<dbReference type="GO" id="GO:0032038">
    <property type="term" value="F:myosin II heavy chain binding"/>
    <property type="evidence" value="ECO:0007669"/>
    <property type="project" value="EnsemblFungi"/>
</dbReference>
<reference evidence="4 5" key="1">
    <citation type="journal article" date="2007" name="Proc. Natl. Acad. Sci. U.S.A.">
        <title>Independent sorting-out of thousands of duplicated gene pairs in two yeast species descended from a whole-genome duplication.</title>
        <authorList>
            <person name="Scannell D.R."/>
            <person name="Frank A.C."/>
            <person name="Conant G.C."/>
            <person name="Byrne K.P."/>
            <person name="Woolfit M."/>
            <person name="Wolfe K.H."/>
        </authorList>
    </citation>
    <scope>NUCLEOTIDE SEQUENCE [LARGE SCALE GENOMIC DNA]</scope>
    <source>
        <strain evidence="5">ATCC 22028 / DSM 70294 / BCRC 21397 / CBS 2163 / NBRC 10782 / NRRL Y-8283 / UCD 57-17</strain>
    </source>
</reference>
<feature type="domain" description="EF-hand" evidence="3">
    <location>
        <begin position="86"/>
        <end position="121"/>
    </location>
</feature>
<dbReference type="SUPFAM" id="SSF47473">
    <property type="entry name" value="EF-hand"/>
    <property type="match status" value="1"/>
</dbReference>